<sequence>MQIIYGFFSAVKDELTELLKKNGKWDLIQLFLGEI</sequence>
<reference evidence="1 2" key="1">
    <citation type="submission" date="2016-10" db="EMBL/GenBank/DDBJ databases">
        <authorList>
            <person name="de Groot N.N."/>
        </authorList>
    </citation>
    <scope>NUCLEOTIDE SEQUENCE [LARGE SCALE GENOMIC DNA]</scope>
    <source>
        <strain evidence="1 2">DSM 21019</strain>
    </source>
</reference>
<dbReference type="AlphaFoldDB" id="A0A1I6FVK6"/>
<evidence type="ECO:0000313" key="2">
    <source>
        <dbReference type="Proteomes" id="UP000199534"/>
    </source>
</evidence>
<gene>
    <name evidence="1" type="ORF">SAMN04490243_0759</name>
</gene>
<dbReference type="EMBL" id="FOYQ01000001">
    <property type="protein sequence ID" value="SFR33969.1"/>
    <property type="molecule type" value="Genomic_DNA"/>
</dbReference>
<keyword evidence="2" id="KW-1185">Reference proteome</keyword>
<proteinExistence type="predicted"/>
<protein>
    <submittedName>
        <fullName evidence="1">Uncharacterized protein</fullName>
    </submittedName>
</protein>
<dbReference type="Proteomes" id="UP000199534">
    <property type="component" value="Unassembled WGS sequence"/>
</dbReference>
<name>A0A1I6FVK6_9FLAO</name>
<dbReference type="STRING" id="400055.SAMN04490243_0759"/>
<evidence type="ECO:0000313" key="1">
    <source>
        <dbReference type="EMBL" id="SFR33969.1"/>
    </source>
</evidence>
<organism evidence="1 2">
    <name type="scientific">Robiginitalea myxolifaciens</name>
    <dbReference type="NCBI Taxonomy" id="400055"/>
    <lineage>
        <taxon>Bacteria</taxon>
        <taxon>Pseudomonadati</taxon>
        <taxon>Bacteroidota</taxon>
        <taxon>Flavobacteriia</taxon>
        <taxon>Flavobacteriales</taxon>
        <taxon>Flavobacteriaceae</taxon>
        <taxon>Robiginitalea</taxon>
    </lineage>
</organism>
<accession>A0A1I6FVK6</accession>